<reference evidence="1 2" key="1">
    <citation type="submission" date="2019-03" db="EMBL/GenBank/DDBJ databases">
        <title>Draft genome sequences of novel Actinobacteria.</title>
        <authorList>
            <person name="Sahin N."/>
            <person name="Ay H."/>
            <person name="Saygin H."/>
        </authorList>
    </citation>
    <scope>NUCLEOTIDE SEQUENCE [LARGE SCALE GENOMIC DNA]</scope>
    <source>
        <strain evidence="1 2">H3C3</strain>
    </source>
</reference>
<sequence>MPRRVHAHALVLLTGHTDQVITSLKAQAAGLPACRREQIDTAIRYLTGHAAFLRYDQALAAGWPIAIGVIEGAIRHIVADRLDFGGARWGLAGDEAVRKLCTLVAGDSVPEYWRFHLAREHHRVHHTHDQAEYDLTA</sequence>
<accession>A0A4R5AJP7</accession>
<evidence type="ECO:0000313" key="2">
    <source>
        <dbReference type="Proteomes" id="UP000294513"/>
    </source>
</evidence>
<dbReference type="EMBL" id="SMKU01000269">
    <property type="protein sequence ID" value="TDD72863.1"/>
    <property type="molecule type" value="Genomic_DNA"/>
</dbReference>
<gene>
    <name evidence="1" type="ORF">E1298_34615</name>
</gene>
<dbReference type="AlphaFoldDB" id="A0A4R5AJP7"/>
<organism evidence="1 2">
    <name type="scientific">Actinomadura rubrisoli</name>
    <dbReference type="NCBI Taxonomy" id="2530368"/>
    <lineage>
        <taxon>Bacteria</taxon>
        <taxon>Bacillati</taxon>
        <taxon>Actinomycetota</taxon>
        <taxon>Actinomycetes</taxon>
        <taxon>Streptosporangiales</taxon>
        <taxon>Thermomonosporaceae</taxon>
        <taxon>Actinomadura</taxon>
    </lineage>
</organism>
<keyword evidence="2" id="KW-1185">Reference proteome</keyword>
<proteinExistence type="predicted"/>
<evidence type="ECO:0000313" key="1">
    <source>
        <dbReference type="EMBL" id="TDD72863.1"/>
    </source>
</evidence>
<comment type="caution">
    <text evidence="1">The sequence shown here is derived from an EMBL/GenBank/DDBJ whole genome shotgun (WGS) entry which is preliminary data.</text>
</comment>
<protein>
    <submittedName>
        <fullName evidence="1">Uncharacterized protein</fullName>
    </submittedName>
</protein>
<name>A0A4R5AJP7_9ACTN</name>
<dbReference type="OrthoDB" id="3450944at2"/>
<dbReference type="Proteomes" id="UP000294513">
    <property type="component" value="Unassembled WGS sequence"/>
</dbReference>